<dbReference type="GeneID" id="16994610"/>
<keyword evidence="4" id="KW-1185">Reference proteome</keyword>
<evidence type="ECO:0000313" key="4">
    <source>
        <dbReference type="Proteomes" id="UP000007014"/>
    </source>
</evidence>
<proteinExistence type="predicted"/>
<reference evidence="3 4" key="1">
    <citation type="journal article" date="2004" name="Nature">
        <title>Genome sequence of the ultrasmall unicellular red alga Cyanidioschyzon merolae 10D.</title>
        <authorList>
            <person name="Matsuzaki M."/>
            <person name="Misumi O."/>
            <person name="Shin-i T."/>
            <person name="Maruyama S."/>
            <person name="Takahara M."/>
            <person name="Miyagishima S."/>
            <person name="Mori T."/>
            <person name="Nishida K."/>
            <person name="Yagisawa F."/>
            <person name="Nishida K."/>
            <person name="Yoshida Y."/>
            <person name="Nishimura Y."/>
            <person name="Nakao S."/>
            <person name="Kobayashi T."/>
            <person name="Momoyama Y."/>
            <person name="Higashiyama T."/>
            <person name="Minoda A."/>
            <person name="Sano M."/>
            <person name="Nomoto H."/>
            <person name="Oishi K."/>
            <person name="Hayashi H."/>
            <person name="Ohta F."/>
            <person name="Nishizaka S."/>
            <person name="Haga S."/>
            <person name="Miura S."/>
            <person name="Morishita T."/>
            <person name="Kabeya Y."/>
            <person name="Terasawa K."/>
            <person name="Suzuki Y."/>
            <person name="Ishii Y."/>
            <person name="Asakawa S."/>
            <person name="Takano H."/>
            <person name="Ohta N."/>
            <person name="Kuroiwa H."/>
            <person name="Tanaka K."/>
            <person name="Shimizu N."/>
            <person name="Sugano S."/>
            <person name="Sato N."/>
            <person name="Nozaki H."/>
            <person name="Ogasawara N."/>
            <person name="Kohara Y."/>
            <person name="Kuroiwa T."/>
        </authorList>
    </citation>
    <scope>NUCLEOTIDE SEQUENCE [LARGE SCALE GENOMIC DNA]</scope>
    <source>
        <strain evidence="3 4">10D</strain>
    </source>
</reference>
<evidence type="ECO:0000256" key="2">
    <source>
        <dbReference type="SAM" id="Phobius"/>
    </source>
</evidence>
<gene>
    <name evidence="3" type="ORF">CYME_CML147C</name>
</gene>
<feature type="region of interest" description="Disordered" evidence="1">
    <location>
        <begin position="84"/>
        <end position="125"/>
    </location>
</feature>
<evidence type="ECO:0000256" key="1">
    <source>
        <dbReference type="SAM" id="MobiDB-lite"/>
    </source>
</evidence>
<dbReference type="EMBL" id="AP006494">
    <property type="protein sequence ID" value="BAM80753.1"/>
    <property type="molecule type" value="Genomic_DNA"/>
</dbReference>
<protein>
    <submittedName>
        <fullName evidence="3">Uncharacterized protein</fullName>
    </submittedName>
</protein>
<dbReference type="Gramene" id="CML147CT">
    <property type="protein sequence ID" value="CML147CT"/>
    <property type="gene ID" value="CML147C"/>
</dbReference>
<name>M1VI90_CYAM1</name>
<feature type="transmembrane region" description="Helical" evidence="2">
    <location>
        <begin position="21"/>
        <end position="43"/>
    </location>
</feature>
<accession>M1VI90</accession>
<evidence type="ECO:0000313" key="3">
    <source>
        <dbReference type="EMBL" id="BAM80753.1"/>
    </source>
</evidence>
<dbReference type="Proteomes" id="UP000007014">
    <property type="component" value="Chromosome 12"/>
</dbReference>
<dbReference type="AlphaFoldDB" id="M1VI90"/>
<sequence length="125" mass="13883">MQWGRRWSLRLVEAFQSRRGLALFWLTILGGGILKFKWSHAWYQQEIDRVRRDIIRLEGELAAITGAHSQPAVVERVLAETSSFEEPVEPARSPQASTDTAAQAGPPSKAITDSNGQGDAPYSFS</sequence>
<reference evidence="3 4" key="2">
    <citation type="journal article" date="2007" name="BMC Biol.">
        <title>A 100%-complete sequence reveals unusually simple genomic features in the hot-spring red alga Cyanidioschyzon merolae.</title>
        <authorList>
            <person name="Nozaki H."/>
            <person name="Takano H."/>
            <person name="Misumi O."/>
            <person name="Terasawa K."/>
            <person name="Matsuzaki M."/>
            <person name="Maruyama S."/>
            <person name="Nishida K."/>
            <person name="Yagisawa F."/>
            <person name="Yoshida Y."/>
            <person name="Fujiwara T."/>
            <person name="Takio S."/>
            <person name="Tamura K."/>
            <person name="Chung S.J."/>
            <person name="Nakamura S."/>
            <person name="Kuroiwa H."/>
            <person name="Tanaka K."/>
            <person name="Sato N."/>
            <person name="Kuroiwa T."/>
        </authorList>
    </citation>
    <scope>NUCLEOTIDE SEQUENCE [LARGE SCALE GENOMIC DNA]</scope>
    <source>
        <strain evidence="3 4">10D</strain>
    </source>
</reference>
<organism evidence="3 4">
    <name type="scientific">Cyanidioschyzon merolae (strain NIES-3377 / 10D)</name>
    <name type="common">Unicellular red alga</name>
    <dbReference type="NCBI Taxonomy" id="280699"/>
    <lineage>
        <taxon>Eukaryota</taxon>
        <taxon>Rhodophyta</taxon>
        <taxon>Bangiophyceae</taxon>
        <taxon>Cyanidiales</taxon>
        <taxon>Cyanidiaceae</taxon>
        <taxon>Cyanidioschyzon</taxon>
    </lineage>
</organism>
<dbReference type="HOGENOM" id="CLU_1995868_0_0_1"/>
<keyword evidence="2" id="KW-0812">Transmembrane</keyword>
<dbReference type="RefSeq" id="XP_005536789.1">
    <property type="nucleotide sequence ID" value="XM_005536732.1"/>
</dbReference>
<keyword evidence="2" id="KW-1133">Transmembrane helix</keyword>
<keyword evidence="2" id="KW-0472">Membrane</keyword>
<dbReference type="KEGG" id="cme:CYME_CML147C"/>